<comment type="function">
    <text evidence="1">DNA polymerase III is a complex, multichain enzyme responsible for most of the replicative synthesis in bacteria. The epsilon subunit contain the editing function and is a proofreading 3'-5' exonuclease.</text>
</comment>
<evidence type="ECO:0000313" key="5">
    <source>
        <dbReference type="Proteomes" id="UP000028705"/>
    </source>
</evidence>
<reference evidence="4 5" key="1">
    <citation type="submission" date="2014-07" db="EMBL/GenBank/DDBJ databases">
        <title>Genome of Chryseobacterium soli DSM 19298.</title>
        <authorList>
            <person name="Stropko S.J."/>
            <person name="Pipes S.E."/>
            <person name="Newman J."/>
        </authorList>
    </citation>
    <scope>NUCLEOTIDE SEQUENCE [LARGE SCALE GENOMIC DNA]</scope>
    <source>
        <strain evidence="4 5">DSM 19298</strain>
    </source>
</reference>
<dbReference type="CDD" id="cd06130">
    <property type="entry name" value="DNA_pol_III_epsilon_like"/>
    <property type="match status" value="1"/>
</dbReference>
<dbReference type="Pfam" id="PF00929">
    <property type="entry name" value="RNase_T"/>
    <property type="match status" value="1"/>
</dbReference>
<dbReference type="STRING" id="445961.IW15_12185"/>
<feature type="domain" description="Exonuclease" evidence="3">
    <location>
        <begin position="2"/>
        <end position="167"/>
    </location>
</feature>
<dbReference type="AlphaFoldDB" id="A0A086A6J6"/>
<organism evidence="4 5">
    <name type="scientific">Chryseobacterium soli</name>
    <dbReference type="NCBI Taxonomy" id="445961"/>
    <lineage>
        <taxon>Bacteria</taxon>
        <taxon>Pseudomonadati</taxon>
        <taxon>Bacteroidota</taxon>
        <taxon>Flavobacteriia</taxon>
        <taxon>Flavobacteriales</taxon>
        <taxon>Weeksellaceae</taxon>
        <taxon>Chryseobacterium group</taxon>
        <taxon>Chryseobacterium</taxon>
    </lineage>
</organism>
<dbReference type="InterPro" id="IPR013520">
    <property type="entry name" value="Ribonucl_H"/>
</dbReference>
<comment type="caution">
    <text evidence="4">The sequence shown here is derived from an EMBL/GenBank/DDBJ whole genome shotgun (WGS) entry which is preliminary data.</text>
</comment>
<dbReference type="Gene3D" id="3.30.420.10">
    <property type="entry name" value="Ribonuclease H-like superfamily/Ribonuclease H"/>
    <property type="match status" value="1"/>
</dbReference>
<dbReference type="Gene3D" id="1.20.5.140">
    <property type="match status" value="1"/>
</dbReference>
<evidence type="ECO:0000259" key="3">
    <source>
        <dbReference type="SMART" id="SM00479"/>
    </source>
</evidence>
<sequence>MDFCAIDFETATNDRSSACEVGVCIVQDSTIIETKTWLIKPPSFPYFSQYNVAVHGIQPNDVKDAPTFDEIWYEVQEMMYGTLMVAHNASFDAGVLRGCLNHYGMFTPKIDYLCSIQLAKKSWNYLPKYGLKHLAEYHQIKFNHHRAGDDAEVCAKISLLAFEKLFITSNEEVHENLKLKIKKL</sequence>
<dbReference type="OrthoDB" id="9803913at2"/>
<dbReference type="GO" id="GO:0008408">
    <property type="term" value="F:3'-5' exonuclease activity"/>
    <property type="evidence" value="ECO:0007669"/>
    <property type="project" value="TreeGrafter"/>
</dbReference>
<dbReference type="SMART" id="SM00479">
    <property type="entry name" value="EXOIII"/>
    <property type="match status" value="1"/>
</dbReference>
<dbReference type="EMBL" id="JPRH01000004">
    <property type="protein sequence ID" value="KFF12310.1"/>
    <property type="molecule type" value="Genomic_DNA"/>
</dbReference>
<dbReference type="GO" id="GO:0005829">
    <property type="term" value="C:cytosol"/>
    <property type="evidence" value="ECO:0007669"/>
    <property type="project" value="TreeGrafter"/>
</dbReference>
<dbReference type="GO" id="GO:0003676">
    <property type="term" value="F:nucleic acid binding"/>
    <property type="evidence" value="ECO:0007669"/>
    <property type="project" value="InterPro"/>
</dbReference>
<dbReference type="InterPro" id="IPR012337">
    <property type="entry name" value="RNaseH-like_sf"/>
</dbReference>
<gene>
    <name evidence="4" type="ORF">IW15_12185</name>
</gene>
<dbReference type="InterPro" id="IPR036397">
    <property type="entry name" value="RNaseH_sf"/>
</dbReference>
<protein>
    <submittedName>
        <fullName evidence="4">DNA polymerase III subunit epsilon</fullName>
    </submittedName>
</protein>
<dbReference type="eggNOG" id="COG0847">
    <property type="taxonomic scope" value="Bacteria"/>
</dbReference>
<dbReference type="FunFam" id="3.30.420.10:FF:000045">
    <property type="entry name" value="3'-5' exonuclease DinG"/>
    <property type="match status" value="1"/>
</dbReference>
<comment type="subunit">
    <text evidence="2">DNA polymerase III contains a core (composed of alpha, epsilon and theta chains) that associates with a tau subunit. This core dimerizes to form the POLIII' complex. PolIII' associates with the gamma complex (composed of gamma, delta, delta', psi and chi chains) and with the beta chain to form the complete DNA polymerase III complex.</text>
</comment>
<proteinExistence type="predicted"/>
<keyword evidence="5" id="KW-1185">Reference proteome</keyword>
<accession>A0A086A6J6</accession>
<dbReference type="PANTHER" id="PTHR30231">
    <property type="entry name" value="DNA POLYMERASE III SUBUNIT EPSILON"/>
    <property type="match status" value="1"/>
</dbReference>
<dbReference type="PANTHER" id="PTHR30231:SF42">
    <property type="entry name" value="EXONUCLEASE"/>
    <property type="match status" value="1"/>
</dbReference>
<name>A0A086A6J6_9FLAO</name>
<evidence type="ECO:0000256" key="2">
    <source>
        <dbReference type="ARBA" id="ARBA00026073"/>
    </source>
</evidence>
<dbReference type="GO" id="GO:0006259">
    <property type="term" value="P:DNA metabolic process"/>
    <property type="evidence" value="ECO:0007669"/>
    <property type="project" value="UniProtKB-ARBA"/>
</dbReference>
<evidence type="ECO:0000313" key="4">
    <source>
        <dbReference type="EMBL" id="KFF12310.1"/>
    </source>
</evidence>
<dbReference type="RefSeq" id="WP_034711459.1">
    <property type="nucleotide sequence ID" value="NZ_JPRH01000004.1"/>
</dbReference>
<dbReference type="SUPFAM" id="SSF53098">
    <property type="entry name" value="Ribonuclease H-like"/>
    <property type="match status" value="1"/>
</dbReference>
<evidence type="ECO:0000256" key="1">
    <source>
        <dbReference type="ARBA" id="ARBA00025483"/>
    </source>
</evidence>
<dbReference type="Proteomes" id="UP000028705">
    <property type="component" value="Unassembled WGS sequence"/>
</dbReference>